<dbReference type="InterPro" id="IPR010497">
    <property type="entry name" value="Epoxide_hydro_N"/>
</dbReference>
<organism evidence="5 6">
    <name type="scientific">Colletotrichum siamense</name>
    <name type="common">Anthracnose fungus</name>
    <dbReference type="NCBI Taxonomy" id="690259"/>
    <lineage>
        <taxon>Eukaryota</taxon>
        <taxon>Fungi</taxon>
        <taxon>Dikarya</taxon>
        <taxon>Ascomycota</taxon>
        <taxon>Pezizomycotina</taxon>
        <taxon>Sordariomycetes</taxon>
        <taxon>Hypocreomycetidae</taxon>
        <taxon>Glomerellales</taxon>
        <taxon>Glomerellaceae</taxon>
        <taxon>Colletotrichum</taxon>
        <taxon>Colletotrichum gloeosporioides species complex</taxon>
    </lineage>
</organism>
<protein>
    <submittedName>
        <fullName evidence="5">Epoxide hydrolase</fullName>
    </submittedName>
</protein>
<dbReference type="Gene3D" id="3.40.50.1820">
    <property type="entry name" value="alpha/beta hydrolase"/>
    <property type="match status" value="1"/>
</dbReference>
<evidence type="ECO:0000313" key="5">
    <source>
        <dbReference type="EMBL" id="KAF4846639.1"/>
    </source>
</evidence>
<dbReference type="EMBL" id="QPMT01000064">
    <property type="protein sequence ID" value="KAF4846639.1"/>
    <property type="molecule type" value="Genomic_DNA"/>
</dbReference>
<proteinExistence type="inferred from homology"/>
<feature type="active site" description="Proton acceptor" evidence="3">
    <location>
        <position position="379"/>
    </location>
</feature>
<evidence type="ECO:0000256" key="3">
    <source>
        <dbReference type="PIRSR" id="PIRSR001112-1"/>
    </source>
</evidence>
<reference evidence="5" key="1">
    <citation type="submission" date="2019-06" db="EMBL/GenBank/DDBJ databases">
        <authorList>
            <person name="Gan P."/>
            <person name="Shirasu K."/>
        </authorList>
    </citation>
    <scope>NUCLEOTIDE SEQUENCE [LARGE SCALE GENOMIC DNA]</scope>
    <source>
        <strain evidence="5">CAD2</strain>
    </source>
</reference>
<evidence type="ECO:0000256" key="2">
    <source>
        <dbReference type="ARBA" id="ARBA00022801"/>
    </source>
</evidence>
<dbReference type="PANTHER" id="PTHR21661">
    <property type="entry name" value="EPOXIDE HYDROLASE 1-RELATED"/>
    <property type="match status" value="1"/>
</dbReference>
<evidence type="ECO:0000313" key="6">
    <source>
        <dbReference type="Proteomes" id="UP000711996"/>
    </source>
</evidence>
<dbReference type="PRINTS" id="PR00412">
    <property type="entry name" value="EPOXHYDRLASE"/>
</dbReference>
<name>A0A9P5EJR8_COLSI</name>
<dbReference type="Pfam" id="PF06441">
    <property type="entry name" value="EHN"/>
    <property type="match status" value="1"/>
</dbReference>
<dbReference type="AlphaFoldDB" id="A0A9P5EJR8"/>
<dbReference type="InterPro" id="IPR016292">
    <property type="entry name" value="Epoxide_hydrolase"/>
</dbReference>
<feature type="active site" description="Nucleophile" evidence="3">
    <location>
        <position position="197"/>
    </location>
</feature>
<dbReference type="InterPro" id="IPR029058">
    <property type="entry name" value="AB_hydrolase_fold"/>
</dbReference>
<feature type="active site" description="Proton donor" evidence="3">
    <location>
        <position position="321"/>
    </location>
</feature>
<dbReference type="GO" id="GO:0004301">
    <property type="term" value="F:epoxide hydrolase activity"/>
    <property type="evidence" value="ECO:0007669"/>
    <property type="project" value="TreeGrafter"/>
</dbReference>
<dbReference type="InterPro" id="IPR000639">
    <property type="entry name" value="Epox_hydrolase-like"/>
</dbReference>
<dbReference type="OrthoDB" id="7130006at2759"/>
<feature type="domain" description="Epoxide hydrolase N-terminal" evidence="4">
    <location>
        <begin position="18"/>
        <end position="129"/>
    </location>
</feature>
<evidence type="ECO:0000259" key="4">
    <source>
        <dbReference type="Pfam" id="PF06441"/>
    </source>
</evidence>
<dbReference type="RefSeq" id="XP_036499431.1">
    <property type="nucleotide sequence ID" value="XM_036635737.1"/>
</dbReference>
<comment type="caution">
    <text evidence="5">The sequence shown here is derived from an EMBL/GenBank/DDBJ whole genome shotgun (WGS) entry which is preliminary data.</text>
</comment>
<dbReference type="GeneID" id="59270377"/>
<evidence type="ECO:0000256" key="1">
    <source>
        <dbReference type="ARBA" id="ARBA00010088"/>
    </source>
</evidence>
<keyword evidence="6" id="KW-1185">Reference proteome</keyword>
<comment type="similarity">
    <text evidence="1">Belongs to the peptidase S33 family.</text>
</comment>
<gene>
    <name evidence="5" type="primary">epoA-0</name>
    <name evidence="5" type="ORF">CGCSCA2_v013072</name>
</gene>
<keyword evidence="2 5" id="KW-0378">Hydrolase</keyword>
<dbReference type="PANTHER" id="PTHR21661:SF39">
    <property type="entry name" value="HYDROLASE, PUTATIVE (AFU_ORTHOLOGUE AFUA_3G08960)-RELATED"/>
    <property type="match status" value="1"/>
</dbReference>
<dbReference type="GO" id="GO:0097176">
    <property type="term" value="P:epoxide metabolic process"/>
    <property type="evidence" value="ECO:0007669"/>
    <property type="project" value="TreeGrafter"/>
</dbReference>
<accession>A0A9P5EJR8</accession>
<dbReference type="SUPFAM" id="SSF53474">
    <property type="entry name" value="alpha/beta-Hydrolases"/>
    <property type="match status" value="1"/>
</dbReference>
<dbReference type="Proteomes" id="UP000711996">
    <property type="component" value="Unassembled WGS sequence"/>
</dbReference>
<sequence>MSHTGFGVVPAFAIKRPEVFNFQISNLQIETLTTLLRLCPIAPETWYNRQEDLEFGLSRRWMIEARDEWLEFNFHQFENDVNLFPNFRIPIEDPDHGTVSIHFVGLFSKKHDAVPIIFMHGWPGSFLEFRPMLRLLTQRFTPETLPYHIIVPSIPGYGLSSSGNLENELTLDQAPRLMHQLMMELGFGTGYVAQGGDVGSNLAGQMSARFEECKAYHLNFLGPEPGDDLSTVQSPTSEEQEQMERGKNFAFSGSAYVFEHGFRPATIGHCIASSPIALLAWIGEKYVHWTDPLHRLSIQTILELTTLYWLTETFPRSLYPYRHLAPVLASGDSLSISKSTIKPFGYAAYPFECVLMPKAWAHQVYPNLIQYSRQEKGGHFAALEQPEIFLDDVLRFVELVRSRGIFV</sequence>
<dbReference type="PIRSF" id="PIRSF001112">
    <property type="entry name" value="Epoxide_hydrolase"/>
    <property type="match status" value="1"/>
</dbReference>